<evidence type="ECO:0000256" key="1">
    <source>
        <dbReference type="ARBA" id="ARBA00022553"/>
    </source>
</evidence>
<evidence type="ECO:0000313" key="4">
    <source>
        <dbReference type="EMBL" id="MCQ8242302.1"/>
    </source>
</evidence>
<evidence type="ECO:0000313" key="5">
    <source>
        <dbReference type="Proteomes" id="UP001524547"/>
    </source>
</evidence>
<dbReference type="Pfam" id="PF00072">
    <property type="entry name" value="Response_reg"/>
    <property type="match status" value="1"/>
</dbReference>
<accession>A0ABT1W127</accession>
<feature type="domain" description="Response regulatory" evidence="3">
    <location>
        <begin position="14"/>
        <end position="130"/>
    </location>
</feature>
<keyword evidence="5" id="KW-1185">Reference proteome</keyword>
<dbReference type="PANTHER" id="PTHR44591:SF21">
    <property type="entry name" value="TWO-COMPONENT RESPONSE REGULATOR"/>
    <property type="match status" value="1"/>
</dbReference>
<comment type="caution">
    <text evidence="4">The sequence shown here is derived from an EMBL/GenBank/DDBJ whole genome shotgun (WGS) entry which is preliminary data.</text>
</comment>
<feature type="modified residue" description="4-aspartylphosphate" evidence="2">
    <location>
        <position position="65"/>
    </location>
</feature>
<dbReference type="InterPro" id="IPR001789">
    <property type="entry name" value="Sig_transdc_resp-reg_receiver"/>
</dbReference>
<dbReference type="Proteomes" id="UP001524547">
    <property type="component" value="Unassembled WGS sequence"/>
</dbReference>
<keyword evidence="1 2" id="KW-0597">Phosphoprotein</keyword>
<dbReference type="PROSITE" id="PS50110">
    <property type="entry name" value="RESPONSE_REGULATORY"/>
    <property type="match status" value="1"/>
</dbReference>
<protein>
    <submittedName>
        <fullName evidence="4">Response regulator</fullName>
    </submittedName>
</protein>
<organism evidence="4 5">
    <name type="scientific">Rhizosaccharibacter radicis</name>
    <dbReference type="NCBI Taxonomy" id="2782605"/>
    <lineage>
        <taxon>Bacteria</taxon>
        <taxon>Pseudomonadati</taxon>
        <taxon>Pseudomonadota</taxon>
        <taxon>Alphaproteobacteria</taxon>
        <taxon>Acetobacterales</taxon>
        <taxon>Acetobacteraceae</taxon>
        <taxon>Rhizosaccharibacter</taxon>
    </lineage>
</organism>
<evidence type="ECO:0000259" key="3">
    <source>
        <dbReference type="PROSITE" id="PS50110"/>
    </source>
</evidence>
<dbReference type="RefSeq" id="WP_422921053.1">
    <property type="nucleotide sequence ID" value="NZ_JAMZEJ010000010.1"/>
</dbReference>
<dbReference type="EMBL" id="JAMZEJ010000010">
    <property type="protein sequence ID" value="MCQ8242302.1"/>
    <property type="molecule type" value="Genomic_DNA"/>
</dbReference>
<dbReference type="InterPro" id="IPR050595">
    <property type="entry name" value="Bact_response_regulator"/>
</dbReference>
<sequence>MHTFGMLRGLVQMRVLLVEDEEPIRSIIAEELREAGYEVVEASDGDEAMALLEPPADAFRMLITDIHMPGREDGIGVATAFRRSHPDQPLIFTTGRPEALDRIGTLGSHEALLLKPYRPRQLIAAMKRLTV</sequence>
<dbReference type="SMART" id="SM00448">
    <property type="entry name" value="REC"/>
    <property type="match status" value="1"/>
</dbReference>
<evidence type="ECO:0000256" key="2">
    <source>
        <dbReference type="PROSITE-ProRule" id="PRU00169"/>
    </source>
</evidence>
<dbReference type="PANTHER" id="PTHR44591">
    <property type="entry name" value="STRESS RESPONSE REGULATOR PROTEIN 1"/>
    <property type="match status" value="1"/>
</dbReference>
<dbReference type="SUPFAM" id="SSF52172">
    <property type="entry name" value="CheY-like"/>
    <property type="match status" value="1"/>
</dbReference>
<proteinExistence type="predicted"/>
<name>A0ABT1W127_9PROT</name>
<gene>
    <name evidence="4" type="ORF">NFI88_15825</name>
</gene>
<reference evidence="4 5" key="1">
    <citation type="submission" date="2022-06" db="EMBL/GenBank/DDBJ databases">
        <title>Rhizosaccharibacter gen. nov. sp. nov. KSS12, endophytic bacteria isolated from sugarcane.</title>
        <authorList>
            <person name="Pitiwittayakul N."/>
        </authorList>
    </citation>
    <scope>NUCLEOTIDE SEQUENCE [LARGE SCALE GENOMIC DNA]</scope>
    <source>
        <strain evidence="4 5">KSS12</strain>
    </source>
</reference>
<dbReference type="Gene3D" id="3.40.50.2300">
    <property type="match status" value="1"/>
</dbReference>
<dbReference type="InterPro" id="IPR011006">
    <property type="entry name" value="CheY-like_superfamily"/>
</dbReference>